<accession>A0A7S1FC96</accession>
<feature type="compositionally biased region" description="Low complexity" evidence="4">
    <location>
        <begin position="421"/>
        <end position="461"/>
    </location>
</feature>
<evidence type="ECO:0000259" key="5">
    <source>
        <dbReference type="PROSITE" id="PS50237"/>
    </source>
</evidence>
<name>A0A7S1FC96_NOCSC</name>
<feature type="compositionally biased region" description="Basic and acidic residues" evidence="4">
    <location>
        <begin position="1485"/>
        <end position="1496"/>
    </location>
</feature>
<dbReference type="Gene3D" id="3.90.1750.10">
    <property type="entry name" value="Hect, E3 ligase catalytic domains"/>
    <property type="match status" value="2"/>
</dbReference>
<dbReference type="InterPro" id="IPR036770">
    <property type="entry name" value="Ankyrin_rpt-contain_sf"/>
</dbReference>
<dbReference type="InterPro" id="IPR045322">
    <property type="entry name" value="HECTD1/TRIP12-like"/>
</dbReference>
<feature type="region of interest" description="Disordered" evidence="4">
    <location>
        <begin position="337"/>
        <end position="361"/>
    </location>
</feature>
<dbReference type="PANTHER" id="PTHR45670">
    <property type="entry name" value="E3 UBIQUITIN-PROTEIN LIGASE TRIP12"/>
    <property type="match status" value="1"/>
</dbReference>
<feature type="region of interest" description="Disordered" evidence="4">
    <location>
        <begin position="1330"/>
        <end position="1406"/>
    </location>
</feature>
<reference evidence="6" key="1">
    <citation type="submission" date="2021-01" db="EMBL/GenBank/DDBJ databases">
        <authorList>
            <person name="Corre E."/>
            <person name="Pelletier E."/>
            <person name="Niang G."/>
            <person name="Scheremetjew M."/>
            <person name="Finn R."/>
            <person name="Kale V."/>
            <person name="Holt S."/>
            <person name="Cochrane G."/>
            <person name="Meng A."/>
            <person name="Brown T."/>
            <person name="Cohen L."/>
        </authorList>
    </citation>
    <scope>NUCLEOTIDE SEQUENCE</scope>
</reference>
<protein>
    <recommendedName>
        <fullName evidence="5">HECT domain-containing protein</fullName>
    </recommendedName>
</protein>
<gene>
    <name evidence="6" type="ORF">NSCI0253_LOCUS33177</name>
</gene>
<organism evidence="6">
    <name type="scientific">Noctiluca scintillans</name>
    <name type="common">Sea sparkle</name>
    <name type="synonym">Red tide dinoflagellate</name>
    <dbReference type="NCBI Taxonomy" id="2966"/>
    <lineage>
        <taxon>Eukaryota</taxon>
        <taxon>Sar</taxon>
        <taxon>Alveolata</taxon>
        <taxon>Dinophyceae</taxon>
        <taxon>Noctilucales</taxon>
        <taxon>Noctilucaceae</taxon>
        <taxon>Noctiluca</taxon>
    </lineage>
</organism>
<dbReference type="SMART" id="SM00119">
    <property type="entry name" value="HECTc"/>
    <property type="match status" value="1"/>
</dbReference>
<dbReference type="GO" id="GO:0016607">
    <property type="term" value="C:nuclear speck"/>
    <property type="evidence" value="ECO:0007669"/>
    <property type="project" value="TreeGrafter"/>
</dbReference>
<feature type="compositionally biased region" description="Acidic residues" evidence="4">
    <location>
        <begin position="1431"/>
        <end position="1441"/>
    </location>
</feature>
<dbReference type="Gene3D" id="3.30.2410.10">
    <property type="entry name" value="Hect, E3 ligase catalytic domain"/>
    <property type="match status" value="1"/>
</dbReference>
<proteinExistence type="predicted"/>
<dbReference type="SUPFAM" id="SSF56204">
    <property type="entry name" value="Hect, E3 ligase catalytic domain"/>
    <property type="match status" value="1"/>
</dbReference>
<dbReference type="InterPro" id="IPR000569">
    <property type="entry name" value="HECT_dom"/>
</dbReference>
<keyword evidence="2 3" id="KW-0833">Ubl conjugation pathway</keyword>
<dbReference type="PANTHER" id="PTHR45670:SF1">
    <property type="entry name" value="E3 UBIQUITIN-PROTEIN LIGASE HECTD1"/>
    <property type="match status" value="1"/>
</dbReference>
<feature type="compositionally biased region" description="Acidic residues" evidence="4">
    <location>
        <begin position="1449"/>
        <end position="1458"/>
    </location>
</feature>
<dbReference type="Gene3D" id="3.30.2160.10">
    <property type="entry name" value="Hect, E3 ligase catalytic domain"/>
    <property type="match status" value="1"/>
</dbReference>
<feature type="region of interest" description="Disordered" evidence="4">
    <location>
        <begin position="1740"/>
        <end position="1781"/>
    </location>
</feature>
<keyword evidence="1" id="KW-0808">Transferase</keyword>
<dbReference type="EMBL" id="HBFQ01046638">
    <property type="protein sequence ID" value="CAD8858823.1"/>
    <property type="molecule type" value="Transcribed_RNA"/>
</dbReference>
<dbReference type="GO" id="GO:0043161">
    <property type="term" value="P:proteasome-mediated ubiquitin-dependent protein catabolic process"/>
    <property type="evidence" value="ECO:0007669"/>
    <property type="project" value="TreeGrafter"/>
</dbReference>
<dbReference type="Gene3D" id="1.25.40.20">
    <property type="entry name" value="Ankyrin repeat-containing domain"/>
    <property type="match status" value="1"/>
</dbReference>
<dbReference type="PROSITE" id="PS50237">
    <property type="entry name" value="HECT"/>
    <property type="match status" value="1"/>
</dbReference>
<dbReference type="GO" id="GO:0000209">
    <property type="term" value="P:protein polyubiquitination"/>
    <property type="evidence" value="ECO:0007669"/>
    <property type="project" value="TreeGrafter"/>
</dbReference>
<evidence type="ECO:0000313" key="6">
    <source>
        <dbReference type="EMBL" id="CAD8858823.1"/>
    </source>
</evidence>
<feature type="region of interest" description="Disordered" evidence="4">
    <location>
        <begin position="1431"/>
        <end position="1505"/>
    </location>
</feature>
<evidence type="ECO:0000256" key="4">
    <source>
        <dbReference type="SAM" id="MobiDB-lite"/>
    </source>
</evidence>
<dbReference type="Pfam" id="PF00632">
    <property type="entry name" value="HECT"/>
    <property type="match status" value="1"/>
</dbReference>
<dbReference type="InterPro" id="IPR035983">
    <property type="entry name" value="Hect_E3_ubiquitin_ligase"/>
</dbReference>
<evidence type="ECO:0000256" key="1">
    <source>
        <dbReference type="ARBA" id="ARBA00022679"/>
    </source>
</evidence>
<feature type="domain" description="HECT" evidence="5">
    <location>
        <begin position="1973"/>
        <end position="2366"/>
    </location>
</feature>
<feature type="compositionally biased region" description="Gly residues" evidence="4">
    <location>
        <begin position="1338"/>
        <end position="1357"/>
    </location>
</feature>
<feature type="region of interest" description="Disordered" evidence="4">
    <location>
        <begin position="413"/>
        <end position="465"/>
    </location>
</feature>
<sequence length="2371" mass="258247">MTPAPSPQLPQRPVLLNEKFTVHSYDGGSFKSRAQYDVKNALIPILEPFHCSGSGTKFNLVLKCSEDFTLTHFYVSGPGPRCTEPVKSGLVWVMDKPPEVEHMKKYDDMSSEDLCEIVKGFRSVGSELADKGSLALPGLPDPSVYFMTDSGSREAEVELRRWREGKYIAIKFLDTHKDQVNIDVGIIALIGFWGRHSVQQVPLGPWMRRTVQQIWVHPHPLKRMFSSSGWVCDGRDFTGGCRSGQTDFHQSNVYTVTFRCTTSGFDLCEACAYDPTLGKVTETSVLADLEALGDPTLCKLAVTRIRNQWRRNWYATLPMYFQQGLLDVLVSALQKSTDATGARPEEERTSQRASSAESQKRTARRALLQLTTELTQRLFGLCPGGDLNVNDLVWALCPEPEEHWDEGRVLQLPKAAPPDPAALTDKPSETAPVEAVPAPVGALSPSSSTTAAEGSATQTTTPAGESPATALLISWRDGLAPSRVQAKHVWKMTSDEDTMMATAGLFLEVSKGTSCDSEKVVKLLQQGADLMAANGEGCTALLSAVKSECSVEVLTTLLENGACPDVSNREGITPLQQVMTLQAQGQGDPERLRGCMEVLQRHGAVPLGDVAPSTVLEQLRDAFGLKMIGSLLMLQSPATLPMEVFEVVQLLFRGLPRRVVKQSLEPLAFRALISLFQHFVGGTDNVSTAWLGCRIMRAVYLQNDTTLQYLVRSHGAPRWTRRLAVTRDVAQCGLYRQPHHEKVTPEELSKEAKALCELFGDEGTENPEEWRANSKLAEVVAALDVRDGPGDIAVMKEALISFRELLKKTEKGTLNEERCTAYELEKSNMPGILLRFLKYHAPASTSDPIRHPSLNEERWAFFREAFSGLTKQTSKGLVRLMKALHAVIETGEAFPVWHQKKERGLKALTKPVQLKLRHVGTRDSLPPLLPSALQSQVAVMVEPLVPLSEVSRYVLRVTPTTDERFLTYCHELVGATIYERGSGESCTVLAFEVLHSDLPLPIHTVQRESGESQRLLLGMRDHIVVTAPQTPVTLVSFRVALCALHVVAGAEAFPGLLDELPAVIQGDPSVDLGKFSDTVRTVLGQAACAAASQVPVALTIIAEERARVTAAAGTNTESEGTGSAEVTVDPTMRVHTVMIAVSDEVPFDLFWPMVREDIMGAVRELHPRGVSPQLEETVQAGVSQNGMGPVAQRLTLKEAETLAARVGHVVQTAVTVDSAAVQEAQRERSKGSGEAAIAVAGRVQFSPKSGETWAAAVVVGHGPPARSGPECFDLVDDKGVLWEKLPRVRVRIPPTRRESPSSVGTPIQAVLSQADLARIREHLRRRQEEWAERHASLGPGGASGPSGVLGGASGSGGASERSSSRPTSAPAIAQRPRVASAGSLEASGASGAASRRDPSGGHPALASREASLGEVDAGNALEMVHFIEEEAIADEEFDDDGDGPRDPGEEGEEDDEDLPPLLEPSEAGDSQSGEAAPMPRLGGARPRDQSDPRDGDGASSMEEELRVLEQLRAMEQIISEVLDPHEGPSRQRREQGVHADDFLSTPMANLRIRMGGISDGRVETYQIRRASGGSRGSERPGYSAEALRGAFPAFVRAADTPNPTSSLDHPVVERLGAADLVRDDGDESMEPVPSDSLQPTKLCVRFCLMPAETEAPAPASETTTASTTEAPATGGTTPPATPASPRAEPIWLPPAWNLLKAMQFLHDQEHMKSQAFLVQALKKVPLDNWCLGYALASSAPPPLKTEEDDPMGASPPSSARRREASATGAAHPARKRRRMGHEVPDDVAREMYSRFSAEEPLGPHALIARCGENTAVTDAIELLHLLKAQGPSLGVEPGLWVSSKLDRKLRYQLEDPLSVVSGTLPLWVTTLPRLCPFLFSLKTRKMLLKYTAFGPSFAVHWTQEGKVGSFLRRRATVQTELNAQTDPRKIQELSQELSNIEEHVVKSNFWLGTLQSTIVRMQKGEEFLRQSEVAMDLISSSGNLVEVQFDGENGFGSAVTQSFYVEVAQALQDRTTNKGVPLWVEDDDSTNSPFLLNRRGLMMQPLAEGQQRDEAVRRFRFLGRLMGQALREGFICPLPLAEEFFALVLGEPLGPANFPRPGNGSAGELCGVFADFAAELVAGEAQLSSSEEFGAWRKQQADSADFGERFLGDKEGGVPVAPTSFSQHTEALGVCFLVTGLSGPPLCPGGENMQVTVENIDTFVELAARFWFDAGISAQVEAFRAGLNDVFPFECLVAFSRSELREMFCGEDRIDWDEQALLSHLQPVGGLSDKSPSYKYLVAVLLEMDQKDRSRFLDFVSSCPRLPPGGIAKFHVDVFPDSTSKQGFPRSRACANQLYLPPYNSKEELHEKLYEAIHSSAGHHEQRVRDQ</sequence>
<dbReference type="GO" id="GO:0061630">
    <property type="term" value="F:ubiquitin protein ligase activity"/>
    <property type="evidence" value="ECO:0007669"/>
    <property type="project" value="InterPro"/>
</dbReference>
<evidence type="ECO:0000256" key="3">
    <source>
        <dbReference type="PROSITE-ProRule" id="PRU00104"/>
    </source>
</evidence>
<evidence type="ECO:0000256" key="2">
    <source>
        <dbReference type="ARBA" id="ARBA00022786"/>
    </source>
</evidence>
<feature type="compositionally biased region" description="Low complexity" evidence="4">
    <location>
        <begin position="1379"/>
        <end position="1393"/>
    </location>
</feature>
<dbReference type="SUPFAM" id="SSF48403">
    <property type="entry name" value="Ankyrin repeat"/>
    <property type="match status" value="1"/>
</dbReference>
<feature type="region of interest" description="Disordered" evidence="4">
    <location>
        <begin position="1654"/>
        <end position="1688"/>
    </location>
</feature>
<feature type="active site" description="Glycyl thioester intermediate" evidence="3">
    <location>
        <position position="2334"/>
    </location>
</feature>